<dbReference type="InParanoid" id="A0A0R0GP45"/>
<reference evidence="1 2" key="1">
    <citation type="journal article" date="2010" name="Nature">
        <title>Genome sequence of the palaeopolyploid soybean.</title>
        <authorList>
            <person name="Schmutz J."/>
            <person name="Cannon S.B."/>
            <person name="Schlueter J."/>
            <person name="Ma J."/>
            <person name="Mitros T."/>
            <person name="Nelson W."/>
            <person name="Hyten D.L."/>
            <person name="Song Q."/>
            <person name="Thelen J.J."/>
            <person name="Cheng J."/>
            <person name="Xu D."/>
            <person name="Hellsten U."/>
            <person name="May G.D."/>
            <person name="Yu Y."/>
            <person name="Sakurai T."/>
            <person name="Umezawa T."/>
            <person name="Bhattacharyya M.K."/>
            <person name="Sandhu D."/>
            <person name="Valliyodan B."/>
            <person name="Lindquist E."/>
            <person name="Peto M."/>
            <person name="Grant D."/>
            <person name="Shu S."/>
            <person name="Goodstein D."/>
            <person name="Barry K."/>
            <person name="Futrell-Griggs M."/>
            <person name="Abernathy B."/>
            <person name="Du J."/>
            <person name="Tian Z."/>
            <person name="Zhu L."/>
            <person name="Gill N."/>
            <person name="Joshi T."/>
            <person name="Libault M."/>
            <person name="Sethuraman A."/>
            <person name="Zhang X.-C."/>
            <person name="Shinozaki K."/>
            <person name="Nguyen H.T."/>
            <person name="Wing R.A."/>
            <person name="Cregan P."/>
            <person name="Specht J."/>
            <person name="Grimwood J."/>
            <person name="Rokhsar D."/>
            <person name="Stacey G."/>
            <person name="Shoemaker R.C."/>
            <person name="Jackson S.A."/>
        </authorList>
    </citation>
    <scope>NUCLEOTIDE SEQUENCE</scope>
    <source>
        <strain evidence="2">cv. Williams 82</strain>
        <tissue evidence="1">Callus</tissue>
    </source>
</reference>
<reference evidence="1" key="3">
    <citation type="submission" date="2018-07" db="EMBL/GenBank/DDBJ databases">
        <title>WGS assembly of Glycine max.</title>
        <authorList>
            <person name="Schmutz J."/>
            <person name="Cannon S."/>
            <person name="Schlueter J."/>
            <person name="Ma J."/>
            <person name="Mitros T."/>
            <person name="Nelson W."/>
            <person name="Hyten D."/>
            <person name="Song Q."/>
            <person name="Thelen J."/>
            <person name="Cheng J."/>
            <person name="Xu D."/>
            <person name="Hellsten U."/>
            <person name="May G."/>
            <person name="Yu Y."/>
            <person name="Sakurai T."/>
            <person name="Umezawa T."/>
            <person name="Bhattacharyya M."/>
            <person name="Sandhu D."/>
            <person name="Valliyodan B."/>
            <person name="Lindquist E."/>
            <person name="Peto M."/>
            <person name="Grant D."/>
            <person name="Shu S."/>
            <person name="Goodstein D."/>
            <person name="Barry K."/>
            <person name="Futrell-Griggs M."/>
            <person name="Abernathy B."/>
            <person name="Du J."/>
            <person name="Tian Z."/>
            <person name="Zhu L."/>
            <person name="Gill N."/>
            <person name="Joshi T."/>
            <person name="Libault M."/>
            <person name="Sethuraman A."/>
            <person name="Zhang X."/>
            <person name="Shinozaki K."/>
            <person name="Nguyen H."/>
            <person name="Wing R."/>
            <person name="Cregan P."/>
            <person name="Specht J."/>
            <person name="Grimwood J."/>
            <person name="Rokhsar D."/>
            <person name="Stacey G."/>
            <person name="Shoemaker R."/>
            <person name="Jackson S."/>
        </authorList>
    </citation>
    <scope>NUCLEOTIDE SEQUENCE</scope>
    <source>
        <tissue evidence="1">Callus</tissue>
    </source>
</reference>
<dbReference type="Proteomes" id="UP000008827">
    <property type="component" value="Chromosome 13"/>
</dbReference>
<accession>A0A0R0GP45</accession>
<reference evidence="2" key="2">
    <citation type="submission" date="2018-02" db="UniProtKB">
        <authorList>
            <consortium name="EnsemblPlants"/>
        </authorList>
    </citation>
    <scope>IDENTIFICATION</scope>
    <source>
        <strain evidence="2">Williams 82</strain>
    </source>
</reference>
<proteinExistence type="predicted"/>
<dbReference type="EMBL" id="CM000846">
    <property type="protein sequence ID" value="KRH17635.1"/>
    <property type="molecule type" value="Genomic_DNA"/>
</dbReference>
<evidence type="ECO:0000313" key="1">
    <source>
        <dbReference type="EMBL" id="KRH17635.1"/>
    </source>
</evidence>
<dbReference type="Gramene" id="KRH17635">
    <property type="protein sequence ID" value="KRH17635"/>
    <property type="gene ID" value="GLYMA_13G004700"/>
</dbReference>
<evidence type="ECO:0000313" key="2">
    <source>
        <dbReference type="EnsemblPlants" id="KRH17635"/>
    </source>
</evidence>
<sequence length="72" mass="8420">MTEIWDFQERLTPKISNNNKKAKKTSNYYVIDGGDLYRRGFTTPLLKCLTQDLSEYVMNEMHRGIYGMHLGS</sequence>
<dbReference type="EnsemblPlants" id="KRH17635">
    <property type="protein sequence ID" value="KRH17635"/>
    <property type="gene ID" value="GLYMA_13G004700"/>
</dbReference>
<evidence type="ECO:0000313" key="3">
    <source>
        <dbReference type="Proteomes" id="UP000008827"/>
    </source>
</evidence>
<name>A0A0R0GP45_SOYBN</name>
<gene>
    <name evidence="1" type="ORF">GLYMA_13G004700</name>
</gene>
<protein>
    <submittedName>
        <fullName evidence="1 2">Uncharacterized protein</fullName>
    </submittedName>
</protein>
<organism evidence="1">
    <name type="scientific">Glycine max</name>
    <name type="common">Soybean</name>
    <name type="synonym">Glycine hispida</name>
    <dbReference type="NCBI Taxonomy" id="3847"/>
    <lineage>
        <taxon>Eukaryota</taxon>
        <taxon>Viridiplantae</taxon>
        <taxon>Streptophyta</taxon>
        <taxon>Embryophyta</taxon>
        <taxon>Tracheophyta</taxon>
        <taxon>Spermatophyta</taxon>
        <taxon>Magnoliopsida</taxon>
        <taxon>eudicotyledons</taxon>
        <taxon>Gunneridae</taxon>
        <taxon>Pentapetalae</taxon>
        <taxon>rosids</taxon>
        <taxon>fabids</taxon>
        <taxon>Fabales</taxon>
        <taxon>Fabaceae</taxon>
        <taxon>Papilionoideae</taxon>
        <taxon>50 kb inversion clade</taxon>
        <taxon>NPAAA clade</taxon>
        <taxon>indigoferoid/millettioid clade</taxon>
        <taxon>Phaseoleae</taxon>
        <taxon>Glycine</taxon>
        <taxon>Glycine subgen. Soja</taxon>
    </lineage>
</organism>
<dbReference type="AlphaFoldDB" id="A0A0R0GP45"/>
<keyword evidence="3" id="KW-1185">Reference proteome</keyword>